<keyword evidence="2" id="KW-1185">Reference proteome</keyword>
<proteinExistence type="predicted"/>
<organism evidence="1 2">
    <name type="scientific">Bacteroides mediterraneensis</name>
    <dbReference type="NCBI Taxonomy" id="1841856"/>
    <lineage>
        <taxon>Bacteria</taxon>
        <taxon>Pseudomonadati</taxon>
        <taxon>Bacteroidota</taxon>
        <taxon>Bacteroidia</taxon>
        <taxon>Bacteroidales</taxon>
        <taxon>Bacteroidaceae</taxon>
        <taxon>Bacteroides</taxon>
    </lineage>
</organism>
<dbReference type="Proteomes" id="UP000703295">
    <property type="component" value="Unassembled WGS sequence"/>
</dbReference>
<evidence type="ECO:0000313" key="1">
    <source>
        <dbReference type="EMBL" id="MBM6759879.1"/>
    </source>
</evidence>
<gene>
    <name evidence="1" type="ORF">H6A31_14610</name>
</gene>
<sequence>MYLHEQEDILFEEWKNSYPSDVRENIVIDGLCHNGELYKESRNSYSGNEEELWATAKRKILFLMKDPNSNPGEDYREWHWREITAKFFKVIFNWLQGLSEITPDYIPLLENDSYLDPANQVVLKYPLAIVNVKKISGSSSVLNNTLYDYAKRDAPFLRRQVRDILQPNIVVCGGGSGSVLNIAKQYIYPDLTFKTINNWCFFSEEQDLLLINSWHPSAIISDTQKIDDMMSNVADFINKTHSCIFR</sequence>
<comment type="caution">
    <text evidence="1">The sequence shown here is derived from an EMBL/GenBank/DDBJ whole genome shotgun (WGS) entry which is preliminary data.</text>
</comment>
<evidence type="ECO:0000313" key="2">
    <source>
        <dbReference type="Proteomes" id="UP000703295"/>
    </source>
</evidence>
<name>A0ABS2EZA7_9BACE</name>
<dbReference type="RefSeq" id="WP_204477499.1">
    <property type="nucleotide sequence ID" value="NZ_JACJJW010000077.1"/>
</dbReference>
<accession>A0ABS2EZA7</accession>
<protein>
    <submittedName>
        <fullName evidence="1">Uncharacterized protein</fullName>
    </submittedName>
</protein>
<reference evidence="1 2" key="1">
    <citation type="journal article" date="2021" name="Sci. Rep.">
        <title>The distribution of antibiotic resistance genes in chicken gut microbiota commensals.</title>
        <authorList>
            <person name="Juricova H."/>
            <person name="Matiasovicova J."/>
            <person name="Kubasova T."/>
            <person name="Cejkova D."/>
            <person name="Rychlik I."/>
        </authorList>
    </citation>
    <scope>NUCLEOTIDE SEQUENCE [LARGE SCALE GENOMIC DNA]</scope>
    <source>
        <strain evidence="1 2">An801</strain>
    </source>
</reference>
<dbReference type="EMBL" id="JACJJW010000077">
    <property type="protein sequence ID" value="MBM6759879.1"/>
    <property type="molecule type" value="Genomic_DNA"/>
</dbReference>